<dbReference type="GO" id="GO:0032259">
    <property type="term" value="P:methylation"/>
    <property type="evidence" value="ECO:0007669"/>
    <property type="project" value="UniProtKB-KW"/>
</dbReference>
<dbReference type="AlphaFoldDB" id="A0A538U418"/>
<dbReference type="GO" id="GO:0008757">
    <property type="term" value="F:S-adenosylmethionine-dependent methyltransferase activity"/>
    <property type="evidence" value="ECO:0007669"/>
    <property type="project" value="InterPro"/>
</dbReference>
<dbReference type="Pfam" id="PF08241">
    <property type="entry name" value="Methyltransf_11"/>
    <property type="match status" value="1"/>
</dbReference>
<accession>A0A538U418</accession>
<feature type="region of interest" description="Disordered" evidence="1">
    <location>
        <begin position="1"/>
        <end position="94"/>
    </location>
</feature>
<name>A0A538U418_UNCEI</name>
<gene>
    <name evidence="3" type="ORF">E6K81_12225</name>
</gene>
<protein>
    <submittedName>
        <fullName evidence="3">Methyltransferase domain-containing protein</fullName>
    </submittedName>
</protein>
<dbReference type="InterPro" id="IPR029063">
    <property type="entry name" value="SAM-dependent_MTases_sf"/>
</dbReference>
<evidence type="ECO:0000313" key="4">
    <source>
        <dbReference type="Proteomes" id="UP000319771"/>
    </source>
</evidence>
<dbReference type="CDD" id="cd02440">
    <property type="entry name" value="AdoMet_MTases"/>
    <property type="match status" value="1"/>
</dbReference>
<dbReference type="Gene3D" id="3.40.50.150">
    <property type="entry name" value="Vaccinia Virus protein VP39"/>
    <property type="match status" value="1"/>
</dbReference>
<evidence type="ECO:0000259" key="2">
    <source>
        <dbReference type="Pfam" id="PF08241"/>
    </source>
</evidence>
<sequence>MGVPGARRGTIARASSRMKIITGTRPNGAPAAVRNPDATGLVAMRRPAPGPASAGGGSPWNARSARPQCSATAPRRSPSARDPRRPSPIVAMSPPSLTDRLVRGVFQLWSSTYDWSPLQLVLYRPVHRAVMRAVERWPAPRRSLDLGCGTARLTRDLARRYPRATTIGLDVSSGMLAAARRSPEARMLALVRGDAYALPFASGSLDLVTTTVAYHWLLDPAAALAEMRRVLVPGGGLVLGTLVSYLGSRRYLGMRVVTVRQHEQDLAAAGFVVEGHAPVGHRVVVFAARAGG</sequence>
<dbReference type="InterPro" id="IPR013216">
    <property type="entry name" value="Methyltransf_11"/>
</dbReference>
<comment type="caution">
    <text evidence="3">The sequence shown here is derived from an EMBL/GenBank/DDBJ whole genome shotgun (WGS) entry which is preliminary data.</text>
</comment>
<evidence type="ECO:0000313" key="3">
    <source>
        <dbReference type="EMBL" id="TMQ70601.1"/>
    </source>
</evidence>
<reference evidence="3 4" key="1">
    <citation type="journal article" date="2019" name="Nat. Microbiol.">
        <title>Mediterranean grassland soil C-N compound turnover is dependent on rainfall and depth, and is mediated by genomically divergent microorganisms.</title>
        <authorList>
            <person name="Diamond S."/>
            <person name="Andeer P.F."/>
            <person name="Li Z."/>
            <person name="Crits-Christoph A."/>
            <person name="Burstein D."/>
            <person name="Anantharaman K."/>
            <person name="Lane K.R."/>
            <person name="Thomas B.C."/>
            <person name="Pan C."/>
            <person name="Northen T.R."/>
            <person name="Banfield J.F."/>
        </authorList>
    </citation>
    <scope>NUCLEOTIDE SEQUENCE [LARGE SCALE GENOMIC DNA]</scope>
    <source>
        <strain evidence="3">WS_11</strain>
    </source>
</reference>
<keyword evidence="3" id="KW-0808">Transferase</keyword>
<proteinExistence type="predicted"/>
<dbReference type="Proteomes" id="UP000319771">
    <property type="component" value="Unassembled WGS sequence"/>
</dbReference>
<dbReference type="PANTHER" id="PTHR43591">
    <property type="entry name" value="METHYLTRANSFERASE"/>
    <property type="match status" value="1"/>
</dbReference>
<dbReference type="EMBL" id="VBPB01000215">
    <property type="protein sequence ID" value="TMQ70601.1"/>
    <property type="molecule type" value="Genomic_DNA"/>
</dbReference>
<dbReference type="PANTHER" id="PTHR43591:SF99">
    <property type="entry name" value="OS06G0646000 PROTEIN"/>
    <property type="match status" value="1"/>
</dbReference>
<evidence type="ECO:0000256" key="1">
    <source>
        <dbReference type="SAM" id="MobiDB-lite"/>
    </source>
</evidence>
<organism evidence="3 4">
    <name type="scientific">Eiseniibacteriota bacterium</name>
    <dbReference type="NCBI Taxonomy" id="2212470"/>
    <lineage>
        <taxon>Bacteria</taxon>
        <taxon>Candidatus Eiseniibacteriota</taxon>
    </lineage>
</organism>
<feature type="domain" description="Methyltransferase type 11" evidence="2">
    <location>
        <begin position="144"/>
        <end position="238"/>
    </location>
</feature>
<dbReference type="SUPFAM" id="SSF53335">
    <property type="entry name" value="S-adenosyl-L-methionine-dependent methyltransferases"/>
    <property type="match status" value="1"/>
</dbReference>
<keyword evidence="3" id="KW-0489">Methyltransferase</keyword>